<name>A0AAV4ZL31_9HYPH</name>
<proteinExistence type="predicted"/>
<protein>
    <submittedName>
        <fullName evidence="2">Uncharacterized protein</fullName>
    </submittedName>
</protein>
<feature type="region of interest" description="Disordered" evidence="1">
    <location>
        <begin position="91"/>
        <end position="112"/>
    </location>
</feature>
<dbReference type="RefSeq" id="WP_238229987.1">
    <property type="nucleotide sequence ID" value="NZ_BPQO01000007.1"/>
</dbReference>
<evidence type="ECO:0000256" key="1">
    <source>
        <dbReference type="SAM" id="MobiDB-lite"/>
    </source>
</evidence>
<dbReference type="Proteomes" id="UP001055247">
    <property type="component" value="Unassembled WGS sequence"/>
</dbReference>
<sequence length="199" mass="20735">MREAAERRVAPVGGLTPLQRLVAPGDHERIVRIFGAEAAAGMRADLPESVDAADAEAEPDWPAAIQLIRDAGGRIRQARVGAEEATRRAHALVGRSARDAEAAEQRARAAEEATEAALRRAEQAEAARTAAEAAAAAAEATAVAAEAAAAAAEARACRADEDAAAARAAEAEARLWLRRLLACLKTEFAETSDAPDARD</sequence>
<reference evidence="2" key="2">
    <citation type="submission" date="2021-08" db="EMBL/GenBank/DDBJ databases">
        <authorList>
            <person name="Tani A."/>
            <person name="Ola A."/>
            <person name="Ogura Y."/>
            <person name="Katsura K."/>
            <person name="Hayashi T."/>
        </authorList>
    </citation>
    <scope>NUCLEOTIDE SEQUENCE</scope>
    <source>
        <strain evidence="2">DSM 16372</strain>
    </source>
</reference>
<gene>
    <name evidence="2" type="ORF">BHAOGJBA_2109</name>
</gene>
<organism evidence="2 3">
    <name type="scientific">Methylobacterium hispanicum</name>
    <dbReference type="NCBI Taxonomy" id="270350"/>
    <lineage>
        <taxon>Bacteria</taxon>
        <taxon>Pseudomonadati</taxon>
        <taxon>Pseudomonadota</taxon>
        <taxon>Alphaproteobacteria</taxon>
        <taxon>Hyphomicrobiales</taxon>
        <taxon>Methylobacteriaceae</taxon>
        <taxon>Methylobacterium</taxon>
    </lineage>
</organism>
<evidence type="ECO:0000313" key="2">
    <source>
        <dbReference type="EMBL" id="GJD88589.1"/>
    </source>
</evidence>
<accession>A0AAV4ZL31</accession>
<comment type="caution">
    <text evidence="2">The sequence shown here is derived from an EMBL/GenBank/DDBJ whole genome shotgun (WGS) entry which is preliminary data.</text>
</comment>
<evidence type="ECO:0000313" key="3">
    <source>
        <dbReference type="Proteomes" id="UP001055247"/>
    </source>
</evidence>
<dbReference type="AlphaFoldDB" id="A0AAV4ZL31"/>
<feature type="compositionally biased region" description="Basic and acidic residues" evidence="1">
    <location>
        <begin position="96"/>
        <end position="112"/>
    </location>
</feature>
<dbReference type="EMBL" id="BPQO01000007">
    <property type="protein sequence ID" value="GJD88589.1"/>
    <property type="molecule type" value="Genomic_DNA"/>
</dbReference>
<keyword evidence="3" id="KW-1185">Reference proteome</keyword>
<reference evidence="2" key="1">
    <citation type="journal article" date="2016" name="Front. Microbiol.">
        <title>Genome Sequence of the Piezophilic, Mesophilic Sulfate-Reducing Bacterium Desulfovibrio indicus J2T.</title>
        <authorList>
            <person name="Cao J."/>
            <person name="Maignien L."/>
            <person name="Shao Z."/>
            <person name="Alain K."/>
            <person name="Jebbar M."/>
        </authorList>
    </citation>
    <scope>NUCLEOTIDE SEQUENCE</scope>
    <source>
        <strain evidence="2">DSM 16372</strain>
    </source>
</reference>